<evidence type="ECO:0000313" key="5">
    <source>
        <dbReference type="Proteomes" id="UP000428328"/>
    </source>
</evidence>
<dbReference type="Proteomes" id="UP000428328">
    <property type="component" value="Chromosome"/>
</dbReference>
<dbReference type="EMBL" id="CP046400">
    <property type="protein sequence ID" value="QGY42012.1"/>
    <property type="molecule type" value="Genomic_DNA"/>
</dbReference>
<reference evidence="4 5" key="1">
    <citation type="submission" date="2019-11" db="EMBL/GenBank/DDBJ databases">
        <authorList>
            <person name="Zheng R.K."/>
            <person name="Sun C.M."/>
        </authorList>
    </citation>
    <scope>NUCLEOTIDE SEQUENCE [LARGE SCALE GENOMIC DNA]</scope>
    <source>
        <strain evidence="4 5">SRB007</strain>
    </source>
</reference>
<evidence type="ECO:0000256" key="1">
    <source>
        <dbReference type="ARBA" id="ARBA00010062"/>
    </source>
</evidence>
<protein>
    <submittedName>
        <fullName evidence="4">ABC transporter substrate-binding protein</fullName>
    </submittedName>
</protein>
<dbReference type="InterPro" id="IPR028081">
    <property type="entry name" value="Leu-bd"/>
</dbReference>
<dbReference type="PANTHER" id="PTHR47235:SF1">
    <property type="entry name" value="BLR6548 PROTEIN"/>
    <property type="match status" value="1"/>
</dbReference>
<dbReference type="InterPro" id="IPR028082">
    <property type="entry name" value="Peripla_BP_I"/>
</dbReference>
<proteinExistence type="inferred from homology"/>
<evidence type="ECO:0000256" key="2">
    <source>
        <dbReference type="ARBA" id="ARBA00022729"/>
    </source>
</evidence>
<sequence>MSAAFTGANSEIGIEFYRGIMAYLEHVNANGGVNGRRIEIMPANDGYNPSPSFRNTLRFAEEDVFALFSYVGTPTTTYVLPLLEKFNNRDLYLLFPLSGSQPLRSQPYYQYVYNLRPSYFEETASLVHKLIETGRKRIAVFYQNDAYGRTGWDGVRRALKGYGLPMASDAAYARGAELDSNFTEEVRLIMKSEPDAIICAGTYAAQAAFIRDLRDAGHTLPVAGLSFDDSDKMLDLLIAEGQRKNRDYTTRLLNTQVVPSYEATGYRTVRLYRMLMAEYRETPEVSGPEYIPRRFSHVSFEGFLNAMLLVEMVRRMGDKPDRSRIPEALASIRGFDLGIGEPVSFGSGHQGLHEIYFTTVRDGAFLPVLNWARWRK</sequence>
<evidence type="ECO:0000259" key="3">
    <source>
        <dbReference type="Pfam" id="PF13458"/>
    </source>
</evidence>
<keyword evidence="5" id="KW-1185">Reference proteome</keyword>
<evidence type="ECO:0000313" key="4">
    <source>
        <dbReference type="EMBL" id="QGY42012.1"/>
    </source>
</evidence>
<keyword evidence="2" id="KW-0732">Signal</keyword>
<feature type="domain" description="Leucine-binding protein" evidence="3">
    <location>
        <begin position="4"/>
        <end position="363"/>
    </location>
</feature>
<name>A0A6I6JP48_9BACT</name>
<dbReference type="KEGG" id="psel:GM415_07970"/>
<dbReference type="Gene3D" id="3.40.50.2300">
    <property type="match status" value="2"/>
</dbReference>
<dbReference type="Pfam" id="PF13458">
    <property type="entry name" value="Peripla_BP_6"/>
    <property type="match status" value="1"/>
</dbReference>
<dbReference type="CDD" id="cd19978">
    <property type="entry name" value="PBP1_ABC_ligand_binding-like"/>
    <property type="match status" value="1"/>
</dbReference>
<organism evidence="4 5">
    <name type="scientific">Pseudodesulfovibrio cashew</name>
    <dbReference type="NCBI Taxonomy" id="2678688"/>
    <lineage>
        <taxon>Bacteria</taxon>
        <taxon>Pseudomonadati</taxon>
        <taxon>Thermodesulfobacteriota</taxon>
        <taxon>Desulfovibrionia</taxon>
        <taxon>Desulfovibrionales</taxon>
        <taxon>Desulfovibrionaceae</taxon>
    </lineage>
</organism>
<dbReference type="SUPFAM" id="SSF53822">
    <property type="entry name" value="Periplasmic binding protein-like I"/>
    <property type="match status" value="1"/>
</dbReference>
<dbReference type="AlphaFoldDB" id="A0A6I6JP48"/>
<gene>
    <name evidence="4" type="ORF">GM415_07970</name>
</gene>
<accession>A0A6I6JP48</accession>
<comment type="similarity">
    <text evidence="1">Belongs to the leucine-binding protein family.</text>
</comment>
<dbReference type="PANTHER" id="PTHR47235">
    <property type="entry name" value="BLR6548 PROTEIN"/>
    <property type="match status" value="1"/>
</dbReference>